<evidence type="ECO:0000256" key="15">
    <source>
        <dbReference type="ARBA" id="ARBA00044985"/>
    </source>
</evidence>
<keyword evidence="23" id="KW-1185">Reference proteome</keyword>
<dbReference type="InterPro" id="IPR020846">
    <property type="entry name" value="MFS_dom"/>
</dbReference>
<feature type="transmembrane region" description="Helical" evidence="20">
    <location>
        <begin position="326"/>
        <end position="347"/>
    </location>
</feature>
<evidence type="ECO:0000256" key="17">
    <source>
        <dbReference type="ARBA" id="ARBA00045709"/>
    </source>
</evidence>
<dbReference type="AlphaFoldDB" id="A0AAD4QCC8"/>
<name>A0AAD4QCC8_9AGAM</name>
<evidence type="ECO:0000256" key="19">
    <source>
        <dbReference type="SAM" id="MobiDB-lite"/>
    </source>
</evidence>
<reference evidence="22" key="1">
    <citation type="submission" date="2022-01" db="EMBL/GenBank/DDBJ databases">
        <title>Comparative genomics reveals a dynamic genome evolution in the ectomycorrhizal milk-cap (Lactarius) mushrooms.</title>
        <authorList>
            <consortium name="DOE Joint Genome Institute"/>
            <person name="Lebreton A."/>
            <person name="Tang N."/>
            <person name="Kuo A."/>
            <person name="LaButti K."/>
            <person name="Drula E."/>
            <person name="Barry K."/>
            <person name="Clum A."/>
            <person name="Lipzen A."/>
            <person name="Mousain D."/>
            <person name="Ng V."/>
            <person name="Wang R."/>
            <person name="Wang X."/>
            <person name="Dai Y."/>
            <person name="Henrissat B."/>
            <person name="Grigoriev I.V."/>
            <person name="Guerin-Laguette A."/>
            <person name="Yu F."/>
            <person name="Martin F.M."/>
        </authorList>
    </citation>
    <scope>NUCLEOTIDE SEQUENCE</scope>
    <source>
        <strain evidence="22">QP</strain>
    </source>
</reference>
<feature type="compositionally biased region" description="Low complexity" evidence="19">
    <location>
        <begin position="1"/>
        <end position="11"/>
    </location>
</feature>
<evidence type="ECO:0000256" key="5">
    <source>
        <dbReference type="ARBA" id="ARBA00044884"/>
    </source>
</evidence>
<dbReference type="Pfam" id="PF07690">
    <property type="entry name" value="MFS_1"/>
    <property type="match status" value="1"/>
</dbReference>
<dbReference type="PROSITE" id="PS50850">
    <property type="entry name" value="MFS"/>
    <property type="match status" value="1"/>
</dbReference>
<dbReference type="GO" id="GO:0016020">
    <property type="term" value="C:membrane"/>
    <property type="evidence" value="ECO:0007669"/>
    <property type="project" value="UniProtKB-SubCell"/>
</dbReference>
<comment type="catalytic activity">
    <reaction evidence="4">
        <text>L-alpha-aminoacyl-L-arginine(out) = L-alpha-aminoacyl-L-arginine(in)</text>
        <dbReference type="Rhea" id="RHEA:79367"/>
        <dbReference type="ChEBI" id="CHEBI:229968"/>
    </reaction>
</comment>
<dbReference type="InterPro" id="IPR011701">
    <property type="entry name" value="MFS"/>
</dbReference>
<comment type="catalytic activity">
    <reaction evidence="2">
        <text>L-lysyl-L-alanine(out) = L-lysyl-L-alanine(in)</text>
        <dbReference type="Rhea" id="RHEA:79399"/>
        <dbReference type="ChEBI" id="CHEBI:229954"/>
    </reaction>
</comment>
<evidence type="ECO:0000256" key="16">
    <source>
        <dbReference type="ARBA" id="ARBA00045018"/>
    </source>
</evidence>
<evidence type="ECO:0000256" key="14">
    <source>
        <dbReference type="ARBA" id="ARBA00044924"/>
    </source>
</evidence>
<comment type="caution">
    <text evidence="22">The sequence shown here is derived from an EMBL/GenBank/DDBJ whole genome shotgun (WGS) entry which is preliminary data.</text>
</comment>
<evidence type="ECO:0000256" key="20">
    <source>
        <dbReference type="SAM" id="Phobius"/>
    </source>
</evidence>
<evidence type="ECO:0000256" key="8">
    <source>
        <dbReference type="ARBA" id="ARBA00044898"/>
    </source>
</evidence>
<comment type="catalytic activity">
    <reaction evidence="7">
        <text>L-alpha-aminoacyl-L-lysine(out) = L-alpha-aminoacyl-L-lysine(in)</text>
        <dbReference type="Rhea" id="RHEA:79383"/>
        <dbReference type="ChEBI" id="CHEBI:229966"/>
    </reaction>
</comment>
<comment type="catalytic activity">
    <reaction evidence="6">
        <text>L-lysyl-L-alpha-amino acid(out) = L-lysyl-L-alpha-amino acid(in)</text>
        <dbReference type="Rhea" id="RHEA:79387"/>
        <dbReference type="ChEBI" id="CHEBI:229965"/>
    </reaction>
</comment>
<feature type="transmembrane region" description="Helical" evidence="20">
    <location>
        <begin position="561"/>
        <end position="584"/>
    </location>
</feature>
<dbReference type="InterPro" id="IPR052187">
    <property type="entry name" value="MFSD1"/>
</dbReference>
<comment type="catalytic activity">
    <reaction evidence="8">
        <text>L-aspartyl-L-lysine(out) = L-aspartyl-L-lysine(in)</text>
        <dbReference type="Rhea" id="RHEA:79411"/>
        <dbReference type="ChEBI" id="CHEBI:229953"/>
    </reaction>
</comment>
<comment type="function">
    <text evidence="17">Lysosomal dipeptide uniporter that selectively exports lysine, arginine or histidine-containing dipeptides with a net positive charge from the lysosome lumen into the cytosol. Could play a role in a specific type of protein O-glycosylation indirectly regulating macrophages migration and tissue invasion. Also essential for liver homeostasis.</text>
</comment>
<comment type="subcellular location">
    <subcellularLocation>
        <location evidence="1">Membrane</location>
        <topology evidence="1">Multi-pass membrane protein</topology>
    </subcellularLocation>
</comment>
<organism evidence="22 23">
    <name type="scientific">Lactarius akahatsu</name>
    <dbReference type="NCBI Taxonomy" id="416441"/>
    <lineage>
        <taxon>Eukaryota</taxon>
        <taxon>Fungi</taxon>
        <taxon>Dikarya</taxon>
        <taxon>Basidiomycota</taxon>
        <taxon>Agaricomycotina</taxon>
        <taxon>Agaricomycetes</taxon>
        <taxon>Russulales</taxon>
        <taxon>Russulaceae</taxon>
        <taxon>Lactarius</taxon>
    </lineage>
</organism>
<keyword evidence="20" id="KW-1133">Transmembrane helix</keyword>
<evidence type="ECO:0000313" key="22">
    <source>
        <dbReference type="EMBL" id="KAH8988840.1"/>
    </source>
</evidence>
<comment type="catalytic activity">
    <reaction evidence="13">
        <text>L-alanyl-L-lysine(out) = L-alanyl-L-lysine(in)</text>
        <dbReference type="Rhea" id="RHEA:79415"/>
        <dbReference type="ChEBI" id="CHEBI:192470"/>
    </reaction>
</comment>
<comment type="catalytic activity">
    <reaction evidence="14">
        <text>L-lysyl-glycine(out) = L-lysyl-glycine(in)</text>
        <dbReference type="Rhea" id="RHEA:79407"/>
        <dbReference type="ChEBI" id="CHEBI:191202"/>
    </reaction>
</comment>
<feature type="transmembrane region" description="Helical" evidence="20">
    <location>
        <begin position="219"/>
        <end position="238"/>
    </location>
</feature>
<evidence type="ECO:0000256" key="18">
    <source>
        <dbReference type="ARBA" id="ARBA00046376"/>
    </source>
</evidence>
<comment type="catalytic activity">
    <reaction evidence="12">
        <text>L-histidyl-L-alpha-amino acid(out) = L-histidyl-L-alpha-amino acid(in)</text>
        <dbReference type="Rhea" id="RHEA:79379"/>
        <dbReference type="ChEBI" id="CHEBI:229964"/>
    </reaction>
</comment>
<comment type="subunit">
    <text evidence="18">Homodimer. Interacts with lysosomal protein GLMP (via lumenal domain); the interaction starts while both proteins are still in the endoplasmic reticulum and is required for stabilization of MFSD1 in lysosomes but has no direct effect on its targeting to lysosomes or transporter activity.</text>
</comment>
<evidence type="ECO:0000256" key="11">
    <source>
        <dbReference type="ARBA" id="ARBA00044903"/>
    </source>
</evidence>
<feature type="transmembrane region" description="Helical" evidence="20">
    <location>
        <begin position="56"/>
        <end position="78"/>
    </location>
</feature>
<keyword evidence="20" id="KW-0472">Membrane</keyword>
<dbReference type="GO" id="GO:0022857">
    <property type="term" value="F:transmembrane transporter activity"/>
    <property type="evidence" value="ECO:0007669"/>
    <property type="project" value="InterPro"/>
</dbReference>
<dbReference type="EMBL" id="JAKELL010000040">
    <property type="protein sequence ID" value="KAH8988840.1"/>
    <property type="molecule type" value="Genomic_DNA"/>
</dbReference>
<evidence type="ECO:0000256" key="10">
    <source>
        <dbReference type="ARBA" id="ARBA00044900"/>
    </source>
</evidence>
<gene>
    <name evidence="22" type="ORF">EDB92DRAFT_1870285</name>
</gene>
<evidence type="ECO:0000256" key="6">
    <source>
        <dbReference type="ARBA" id="ARBA00044891"/>
    </source>
</evidence>
<comment type="catalytic activity">
    <reaction evidence="5">
        <text>L-alpha-aminoacyl-L-histidine(out) = L-alpha-aminoacyl-L-histidine(in)</text>
        <dbReference type="Rhea" id="RHEA:79375"/>
        <dbReference type="ChEBI" id="CHEBI:229967"/>
    </reaction>
</comment>
<sequence length="613" mass="66587">MASGSKISISPPSSPLDDTYETDFSDQEAAALLAQENAEDPHYPDRVISYSGTRIFCIRAIALLCACSLSIGSHYGSYILAPLKSRLEREMGTSDVEFSLLVSAFSLNSTWTPLLGGVLTSRLGTTTSSIIATSIILSGLSILLAGDLIEDVKLMTVGMFIFGLGISPLSVVQETIIVRFFKSRGLGLPMALGLVVGKAASYISAHTSYPLSERFGSHAPFYVAVILAAVSFGVNLLYASIAKWLVSEVDAEPEASDTHIAKRLPASAQEAHSSNGVKLHHLTRLGDVFWAYIGVNVLCGAVWNPFPQLAANILEDRFNLTEQQASYQASFLLVGSIVLYPLIGFTIDKLKRPYLIFLLFFSSSLLSLFAYLWLLLPPGTTKTAWPAIFCFATGTGYSSLVLVVLVPRLVPTKYISTALGAHKSLEQTGTVISQTLAGLILDKDTKESASPNSTDRRDQLLLRAFLVTNVFQLCGILLLSHLNRRRNLSTRGPLRSIPGVPHVVKTTDDDDTEGDEGILLEQFRSESLEANDTTHSLSSEGPIPARIPVRMAEISSRKRGVFFGGACALLVAAAWILFLITAWLRLRSKSERGSGASSRRWIMHVYYLVSSLI</sequence>
<dbReference type="InterPro" id="IPR036259">
    <property type="entry name" value="MFS_trans_sf"/>
</dbReference>
<dbReference type="Proteomes" id="UP001201163">
    <property type="component" value="Unassembled WGS sequence"/>
</dbReference>
<feature type="transmembrane region" description="Helical" evidence="20">
    <location>
        <begin position="288"/>
        <end position="306"/>
    </location>
</feature>
<evidence type="ECO:0000256" key="2">
    <source>
        <dbReference type="ARBA" id="ARBA00044876"/>
    </source>
</evidence>
<dbReference type="PANTHER" id="PTHR23512">
    <property type="entry name" value="MAJOR FACILITATOR SUPERFAMILY DOMAIN-CONTAINING PROTEIN 1"/>
    <property type="match status" value="1"/>
</dbReference>
<evidence type="ECO:0000256" key="4">
    <source>
        <dbReference type="ARBA" id="ARBA00044881"/>
    </source>
</evidence>
<evidence type="ECO:0000259" key="21">
    <source>
        <dbReference type="PROSITE" id="PS50850"/>
    </source>
</evidence>
<evidence type="ECO:0000256" key="12">
    <source>
        <dbReference type="ARBA" id="ARBA00044912"/>
    </source>
</evidence>
<feature type="transmembrane region" description="Helical" evidence="20">
    <location>
        <begin position="130"/>
        <end position="149"/>
    </location>
</feature>
<feature type="transmembrane region" description="Helical" evidence="20">
    <location>
        <begin position="354"/>
        <end position="373"/>
    </location>
</feature>
<dbReference type="PANTHER" id="PTHR23512:SF12">
    <property type="entry name" value="TRANSPORTER, PUTATIVE (AFU_ORTHOLOGUE AFUA_4G00260)-RELATED"/>
    <property type="match status" value="1"/>
</dbReference>
<comment type="catalytic activity">
    <reaction evidence="10">
        <text>L-lysyl-L-lysine(out) = L-lysyl-L-lysine(in)</text>
        <dbReference type="Rhea" id="RHEA:79403"/>
        <dbReference type="ChEBI" id="CHEBI:229956"/>
    </reaction>
</comment>
<dbReference type="Gene3D" id="1.20.1250.20">
    <property type="entry name" value="MFS general substrate transporter like domains"/>
    <property type="match status" value="1"/>
</dbReference>
<evidence type="ECO:0000256" key="7">
    <source>
        <dbReference type="ARBA" id="ARBA00044893"/>
    </source>
</evidence>
<feature type="region of interest" description="Disordered" evidence="19">
    <location>
        <begin position="1"/>
        <end position="20"/>
    </location>
</feature>
<feature type="domain" description="Major facilitator superfamily (MFS) profile" evidence="21">
    <location>
        <begin position="62"/>
        <end position="487"/>
    </location>
</feature>
<proteinExistence type="predicted"/>
<feature type="transmembrane region" description="Helical" evidence="20">
    <location>
        <begin position="185"/>
        <end position="207"/>
    </location>
</feature>
<comment type="catalytic activity">
    <reaction evidence="3">
        <text>L-histidyl-glycine(out) = L-histidyl-glycine(in)</text>
        <dbReference type="Rhea" id="RHEA:79395"/>
        <dbReference type="ChEBI" id="CHEBI:229957"/>
    </reaction>
</comment>
<comment type="catalytic activity">
    <reaction evidence="11">
        <text>L-arginyl-glycine(out) = L-arginyl-glycine(in)</text>
        <dbReference type="Rhea" id="RHEA:79391"/>
        <dbReference type="ChEBI" id="CHEBI:229955"/>
    </reaction>
</comment>
<evidence type="ECO:0000256" key="9">
    <source>
        <dbReference type="ARBA" id="ARBA00044899"/>
    </source>
</evidence>
<feature type="transmembrane region" description="Helical" evidence="20">
    <location>
        <begin position="385"/>
        <end position="406"/>
    </location>
</feature>
<evidence type="ECO:0000256" key="1">
    <source>
        <dbReference type="ARBA" id="ARBA00004141"/>
    </source>
</evidence>
<feature type="transmembrane region" description="Helical" evidence="20">
    <location>
        <begin position="155"/>
        <end position="173"/>
    </location>
</feature>
<accession>A0AAD4QCC8</accession>
<evidence type="ECO:0000256" key="3">
    <source>
        <dbReference type="ARBA" id="ARBA00044878"/>
    </source>
</evidence>
<evidence type="ECO:0000256" key="13">
    <source>
        <dbReference type="ARBA" id="ARBA00044919"/>
    </source>
</evidence>
<evidence type="ECO:0000313" key="23">
    <source>
        <dbReference type="Proteomes" id="UP001201163"/>
    </source>
</evidence>
<dbReference type="SUPFAM" id="SSF103473">
    <property type="entry name" value="MFS general substrate transporter"/>
    <property type="match status" value="1"/>
</dbReference>
<protein>
    <recommendedName>
        <fullName evidence="15">Lysosomal dipeptide transporter MFSD1</fullName>
    </recommendedName>
    <alternativeName>
        <fullName evidence="16">Major facilitator superfamily domain-containing protein 1</fullName>
    </alternativeName>
</protein>
<comment type="catalytic activity">
    <reaction evidence="9">
        <text>L-arginyl-L-alpha-amino acid(out) = L-arginyl-L-alpha-amino acid(in)</text>
        <dbReference type="Rhea" id="RHEA:79371"/>
        <dbReference type="ChEBI" id="CHEBI:84315"/>
    </reaction>
</comment>
<feature type="transmembrane region" description="Helical" evidence="20">
    <location>
        <begin position="98"/>
        <end position="118"/>
    </location>
</feature>
<keyword evidence="20" id="KW-0812">Transmembrane</keyword>